<accession>A0A5B0PMF9</accession>
<evidence type="ECO:0000313" key="2">
    <source>
        <dbReference type="Proteomes" id="UP000324748"/>
    </source>
</evidence>
<dbReference type="EMBL" id="VSWC01000053">
    <property type="protein sequence ID" value="KAA1101860.1"/>
    <property type="molecule type" value="Genomic_DNA"/>
</dbReference>
<dbReference type="AlphaFoldDB" id="A0A5B0PMF9"/>
<gene>
    <name evidence="1" type="ORF">PGT21_031654</name>
</gene>
<organism evidence="1 2">
    <name type="scientific">Puccinia graminis f. sp. tritici</name>
    <dbReference type="NCBI Taxonomy" id="56615"/>
    <lineage>
        <taxon>Eukaryota</taxon>
        <taxon>Fungi</taxon>
        <taxon>Dikarya</taxon>
        <taxon>Basidiomycota</taxon>
        <taxon>Pucciniomycotina</taxon>
        <taxon>Pucciniomycetes</taxon>
        <taxon>Pucciniales</taxon>
        <taxon>Pucciniaceae</taxon>
        <taxon>Puccinia</taxon>
    </lineage>
</organism>
<name>A0A5B0PMF9_PUCGR</name>
<protein>
    <submittedName>
        <fullName evidence="1">Uncharacterized protein</fullName>
    </submittedName>
</protein>
<sequence>MMQIPSVSSTRSDGTGKQCEVKDCQVLGTTNSEGVNLGFYDFRAMLPGKNRPTRD</sequence>
<keyword evidence="2" id="KW-1185">Reference proteome</keyword>
<proteinExistence type="predicted"/>
<reference evidence="1 2" key="1">
    <citation type="submission" date="2019-05" db="EMBL/GenBank/DDBJ databases">
        <title>Emergence of the Ug99 lineage of the wheat stem rust pathogen through somatic hybridization.</title>
        <authorList>
            <person name="Li F."/>
            <person name="Upadhyaya N.M."/>
            <person name="Sperschneider J."/>
            <person name="Matny O."/>
            <person name="Nguyen-Phuc H."/>
            <person name="Mago R."/>
            <person name="Raley C."/>
            <person name="Miller M.E."/>
            <person name="Silverstein K.A.T."/>
            <person name="Henningsen E."/>
            <person name="Hirsch C.D."/>
            <person name="Visser B."/>
            <person name="Pretorius Z.A."/>
            <person name="Steffenson B.J."/>
            <person name="Schwessinger B."/>
            <person name="Dodds P.N."/>
            <person name="Figueroa M."/>
        </authorList>
    </citation>
    <scope>NUCLEOTIDE SEQUENCE [LARGE SCALE GENOMIC DNA]</scope>
    <source>
        <strain evidence="1">21-0</strain>
    </source>
</reference>
<comment type="caution">
    <text evidence="1">The sequence shown here is derived from an EMBL/GenBank/DDBJ whole genome shotgun (WGS) entry which is preliminary data.</text>
</comment>
<dbReference type="Proteomes" id="UP000324748">
    <property type="component" value="Unassembled WGS sequence"/>
</dbReference>
<evidence type="ECO:0000313" key="1">
    <source>
        <dbReference type="EMBL" id="KAA1101860.1"/>
    </source>
</evidence>